<dbReference type="Pfam" id="PF02018">
    <property type="entry name" value="CBM_4_9"/>
    <property type="match status" value="1"/>
</dbReference>
<dbReference type="Gene3D" id="2.60.120.260">
    <property type="entry name" value="Galactose-binding domain-like"/>
    <property type="match status" value="1"/>
</dbReference>
<keyword evidence="1" id="KW-0378">Hydrolase</keyword>
<evidence type="ECO:0000259" key="3">
    <source>
        <dbReference type="Pfam" id="PF02018"/>
    </source>
</evidence>
<name>A0A8S5PZC8_9CAUD</name>
<accession>A0A8S5PZC8</accession>
<feature type="region of interest" description="Disordered" evidence="2">
    <location>
        <begin position="958"/>
        <end position="984"/>
    </location>
</feature>
<organism evidence="4">
    <name type="scientific">Siphoviridae sp. ctMOb8</name>
    <dbReference type="NCBI Taxonomy" id="2825460"/>
    <lineage>
        <taxon>Viruses</taxon>
        <taxon>Duplodnaviria</taxon>
        <taxon>Heunggongvirae</taxon>
        <taxon>Uroviricota</taxon>
        <taxon>Caudoviricetes</taxon>
    </lineage>
</organism>
<reference evidence="4" key="1">
    <citation type="journal article" date="2021" name="Proc. Natl. Acad. Sci. U.S.A.">
        <title>A Catalog of Tens of Thousands of Viruses from Human Metagenomes Reveals Hidden Associations with Chronic Diseases.</title>
        <authorList>
            <person name="Tisza M.J."/>
            <person name="Buck C.B."/>
        </authorList>
    </citation>
    <scope>NUCLEOTIDE SEQUENCE</scope>
    <source>
        <strain evidence="4">CtMOb8</strain>
    </source>
</reference>
<feature type="domain" description="CBM-cenC" evidence="3">
    <location>
        <begin position="623"/>
        <end position="724"/>
    </location>
</feature>
<evidence type="ECO:0000256" key="2">
    <source>
        <dbReference type="SAM" id="MobiDB-lite"/>
    </source>
</evidence>
<proteinExistence type="predicted"/>
<evidence type="ECO:0000256" key="1">
    <source>
        <dbReference type="ARBA" id="ARBA00022801"/>
    </source>
</evidence>
<feature type="compositionally biased region" description="Polar residues" evidence="2">
    <location>
        <begin position="965"/>
        <end position="976"/>
    </location>
</feature>
<dbReference type="SUPFAM" id="SSF49785">
    <property type="entry name" value="Galactose-binding domain-like"/>
    <property type="match status" value="1"/>
</dbReference>
<protein>
    <submittedName>
        <fullName evidence="4">Tail protein</fullName>
    </submittedName>
</protein>
<dbReference type="GO" id="GO:0016798">
    <property type="term" value="F:hydrolase activity, acting on glycosyl bonds"/>
    <property type="evidence" value="ECO:0007669"/>
    <property type="project" value="InterPro"/>
</dbReference>
<sequence length="984" mass="107627">MTQARTKDYWISPSALHIELNALGNPDYIQASCMSGAQILVYVKDIIGFDAGHNYRRWPLQAAPTVFNTHTEKYVYVAIPRDMTLAASAWIVFPSEQIDIYGKNEKEEQIGDENYYYIFLQGIITSSGDNGTVQRDWKEGGRIVYGYLSSDEAISAIPYESEWYNYSSVDNIVTFLKDITMKAGTKFRQLFAKTLTIVSGGKIAFEDQGEVNGVATTDTQLESTDKIVTPKFLDDNALSKVKQDAAQEIIRFIKGLTLGENTGGNNFGISSDGIATLKEVVSAAFRSGALGSGFKLGDYNGGGDSYLEVDRLLVRKAAEFVKLVIRELQSVGGEVVLSPASMKISKVDFLKKGTLLPEYGPTPLRYDVYRCSFLTKRGGEEITNPFVVNDLVRCQTFNIKEGTTANAKNKYYWRRVMLVGTDYIDILALSGGNYGDSQPEVGDELVQMGNTTDAARQSVLYLSAYGSDSPSIKLYKGVNDYTLDGKEIFVVSRDEIYALASMFKLKVKDGDTTKEMTLAELVLNVDGLTYTVAANKQEVDGQIGKINTTLSQNAESITSLAQKQTNTENKVSKIEQTTDKISLQVETTTNLKNSIVGSALRPWDDITKITAAHSQKVEITSGGGVGGSNYATFSASGATADTYTGLYFKDVRVSAGKTYVFSVWAKIVSLLDNGAYYSIKRFDGGTEGAVVKSGNIYLSIGGWKLFTATFTVPDGCTKLLLELAVRRNGAFSVCRPMIMEGTEYGGWSLSPYDKTEAGKLESGLKRAGIDLEDDTITATANKFMVKNNSGEVTASVNEKGVLEVGAGVFSGLIRKKMTEITPENLKEYVTDVPALALGNIQIDFEKTGCFVKFTGNIKAMTKADVVIVPPFYMPNHTDWGKLSTKTVYEAMAYVGQTIIVVNDSDTEMTTIGYTSMDFDHASKYFGRGQGAMITCVVNKGQNSCTVVWNGRQLPFFNPALESESDPTSTADEPITTTEEEQPKE</sequence>
<dbReference type="InterPro" id="IPR003305">
    <property type="entry name" value="CenC_carb-bd"/>
</dbReference>
<dbReference type="InterPro" id="IPR008979">
    <property type="entry name" value="Galactose-bd-like_sf"/>
</dbReference>
<dbReference type="EMBL" id="BK015544">
    <property type="protein sequence ID" value="DAE12112.1"/>
    <property type="molecule type" value="Genomic_DNA"/>
</dbReference>
<evidence type="ECO:0000313" key="4">
    <source>
        <dbReference type="EMBL" id="DAE12112.1"/>
    </source>
</evidence>